<protein>
    <submittedName>
        <fullName evidence="1">Uncharacterized protein</fullName>
    </submittedName>
</protein>
<dbReference type="EMBL" id="JAFNEN010005518">
    <property type="protein sequence ID" value="KAG8170408.1"/>
    <property type="molecule type" value="Genomic_DNA"/>
</dbReference>
<dbReference type="Proteomes" id="UP000827092">
    <property type="component" value="Unassembled WGS sequence"/>
</dbReference>
<gene>
    <name evidence="1" type="ORF">JTE90_018061</name>
</gene>
<comment type="caution">
    <text evidence="1">The sequence shown here is derived from an EMBL/GenBank/DDBJ whole genome shotgun (WGS) entry which is preliminary data.</text>
</comment>
<sequence>MRLNSMSASYPEGNFGGNQLLDGSISLTPLDPDLTIDLHVRTATDSTRVSSGLVLSGHSSPSFGSQVCAQTPPLPTKWNAAGLRCAPPARERGSRMRPTSAGLYFHFAAGLIQDP</sequence>
<name>A0AAV6TF30_9ARAC</name>
<organism evidence="1 2">
    <name type="scientific">Oedothorax gibbosus</name>
    <dbReference type="NCBI Taxonomy" id="931172"/>
    <lineage>
        <taxon>Eukaryota</taxon>
        <taxon>Metazoa</taxon>
        <taxon>Ecdysozoa</taxon>
        <taxon>Arthropoda</taxon>
        <taxon>Chelicerata</taxon>
        <taxon>Arachnida</taxon>
        <taxon>Araneae</taxon>
        <taxon>Araneomorphae</taxon>
        <taxon>Entelegynae</taxon>
        <taxon>Araneoidea</taxon>
        <taxon>Linyphiidae</taxon>
        <taxon>Erigoninae</taxon>
        <taxon>Oedothorax</taxon>
    </lineage>
</organism>
<keyword evidence="2" id="KW-1185">Reference proteome</keyword>
<dbReference type="AlphaFoldDB" id="A0AAV6TF30"/>
<evidence type="ECO:0000313" key="2">
    <source>
        <dbReference type="Proteomes" id="UP000827092"/>
    </source>
</evidence>
<proteinExistence type="predicted"/>
<evidence type="ECO:0000313" key="1">
    <source>
        <dbReference type="EMBL" id="KAG8170408.1"/>
    </source>
</evidence>
<reference evidence="1 2" key="1">
    <citation type="journal article" date="2022" name="Nat. Ecol. Evol.">
        <title>A masculinizing supergene underlies an exaggerated male reproductive morph in a spider.</title>
        <authorList>
            <person name="Hendrickx F."/>
            <person name="De Corte Z."/>
            <person name="Sonet G."/>
            <person name="Van Belleghem S.M."/>
            <person name="Kostlbacher S."/>
            <person name="Vangestel C."/>
        </authorList>
    </citation>
    <scope>NUCLEOTIDE SEQUENCE [LARGE SCALE GENOMIC DNA]</scope>
    <source>
        <strain evidence="1">W744_W776</strain>
    </source>
</reference>
<accession>A0AAV6TF30</accession>